<feature type="region of interest" description="Disordered" evidence="6">
    <location>
        <begin position="1"/>
        <end position="27"/>
    </location>
</feature>
<feature type="transmembrane region" description="Helical" evidence="7">
    <location>
        <begin position="138"/>
        <end position="160"/>
    </location>
</feature>
<evidence type="ECO:0000256" key="7">
    <source>
        <dbReference type="SAM" id="Phobius"/>
    </source>
</evidence>
<organism evidence="9 10">
    <name type="scientific">Clonostachys chloroleuca</name>
    <dbReference type="NCBI Taxonomy" id="1926264"/>
    <lineage>
        <taxon>Eukaryota</taxon>
        <taxon>Fungi</taxon>
        <taxon>Dikarya</taxon>
        <taxon>Ascomycota</taxon>
        <taxon>Pezizomycotina</taxon>
        <taxon>Sordariomycetes</taxon>
        <taxon>Hypocreomycetidae</taxon>
        <taxon>Hypocreales</taxon>
        <taxon>Bionectriaceae</taxon>
        <taxon>Clonostachys</taxon>
    </lineage>
</organism>
<feature type="transmembrane region" description="Helical" evidence="7">
    <location>
        <begin position="362"/>
        <end position="386"/>
    </location>
</feature>
<feature type="transmembrane region" description="Helical" evidence="7">
    <location>
        <begin position="247"/>
        <end position="268"/>
    </location>
</feature>
<evidence type="ECO:0000256" key="1">
    <source>
        <dbReference type="ARBA" id="ARBA00004141"/>
    </source>
</evidence>
<feature type="transmembrane region" description="Helical" evidence="7">
    <location>
        <begin position="322"/>
        <end position="341"/>
    </location>
</feature>
<feature type="transmembrane region" description="Helical" evidence="7">
    <location>
        <begin position="83"/>
        <end position="110"/>
    </location>
</feature>
<evidence type="ECO:0000256" key="6">
    <source>
        <dbReference type="SAM" id="MobiDB-lite"/>
    </source>
</evidence>
<proteinExistence type="inferred from homology"/>
<dbReference type="PANTHER" id="PTHR22950:SF683">
    <property type="entry name" value="AMINO ACID TRANSPORTER (EUROFUNG)"/>
    <property type="match status" value="1"/>
</dbReference>
<keyword evidence="4 7" id="KW-1133">Transmembrane helix</keyword>
<dbReference type="EMBL" id="CABFNP030000757">
    <property type="protein sequence ID" value="CAI6084967.1"/>
    <property type="molecule type" value="Genomic_DNA"/>
</dbReference>
<evidence type="ECO:0000256" key="4">
    <source>
        <dbReference type="ARBA" id="ARBA00022989"/>
    </source>
</evidence>
<feature type="transmembrane region" description="Helical" evidence="7">
    <location>
        <begin position="280"/>
        <end position="302"/>
    </location>
</feature>
<dbReference type="Proteomes" id="UP001160390">
    <property type="component" value="Unassembled WGS sequence"/>
</dbReference>
<comment type="similarity">
    <text evidence="2">Belongs to the amino acid/polyamine transporter 2 family.</text>
</comment>
<evidence type="ECO:0000259" key="8">
    <source>
        <dbReference type="Pfam" id="PF01490"/>
    </source>
</evidence>
<keyword evidence="5 7" id="KW-0472">Membrane</keyword>
<gene>
    <name evidence="9" type="ORF">CCHLO57077_00018754</name>
</gene>
<dbReference type="GO" id="GO:0015179">
    <property type="term" value="F:L-amino acid transmembrane transporter activity"/>
    <property type="evidence" value="ECO:0007669"/>
    <property type="project" value="TreeGrafter"/>
</dbReference>
<feature type="transmembrane region" description="Helical" evidence="7">
    <location>
        <begin position="172"/>
        <end position="189"/>
    </location>
</feature>
<dbReference type="Gene3D" id="1.20.1740.10">
    <property type="entry name" value="Amino acid/polyamine transporter I"/>
    <property type="match status" value="1"/>
</dbReference>
<evidence type="ECO:0000313" key="10">
    <source>
        <dbReference type="Proteomes" id="UP001160390"/>
    </source>
</evidence>
<feature type="transmembrane region" description="Helical" evidence="7">
    <location>
        <begin position="427"/>
        <end position="450"/>
    </location>
</feature>
<name>A0AA35LXP4_9HYPO</name>
<evidence type="ECO:0000313" key="9">
    <source>
        <dbReference type="EMBL" id="CAI6084967.1"/>
    </source>
</evidence>
<feature type="domain" description="Amino acid transporter transmembrane" evidence="8">
    <location>
        <begin position="75"/>
        <end position="453"/>
    </location>
</feature>
<dbReference type="InterPro" id="IPR013057">
    <property type="entry name" value="AA_transpt_TM"/>
</dbReference>
<evidence type="ECO:0000256" key="2">
    <source>
        <dbReference type="ARBA" id="ARBA00008066"/>
    </source>
</evidence>
<dbReference type="AlphaFoldDB" id="A0AA35LXP4"/>
<dbReference type="PANTHER" id="PTHR22950">
    <property type="entry name" value="AMINO ACID TRANSPORTER"/>
    <property type="match status" value="1"/>
</dbReference>
<evidence type="ECO:0000256" key="5">
    <source>
        <dbReference type="ARBA" id="ARBA00023136"/>
    </source>
</evidence>
<keyword evidence="10" id="KW-1185">Reference proteome</keyword>
<sequence>MDQDKKAPSTVEPSNIDDVRNGQVLDGSGVTNHDAVFGEIRKDGPNYRSVGWIGTSFLMMKTQIGLLMRLIHSEKGVLSFPHVFNTLGIVPGVLLLCAVGGITTWSNYIVGVFKLNHRHVYGIDDAGQLIAGRIGKEFLAFTFIGHYTMTAGSAMLSLSIAFNALSDHGTCTAVFVAAAFILVFLLSSIRTLGQITWLSIVGVVSIVVAVMMITIAVAVQERPPEAPRDGHWESDYKLFGNPSFTDAVSAVSAIIFAYAGTGAFFPIVSEMRDPRHYTRALVICQTTISAIYIVVGVVVYYYVGSYVSSPALGSAGTTMKKASYGVAFAGLLVSGVLLAHVSSKYIFVRALRGSRHLTQNTMVHWFTWIGCTLGVCLTAYILASAIPVFNGIVSLSGAAFGTLQSFQPMGAMWFYDNWKRPERGWKWKCGVVWSAFVILSGTFIMIAGTYGSIVSIIDSYNADGRVAAWSCADNSGSS</sequence>
<protein>
    <recommendedName>
        <fullName evidence="8">Amino acid transporter transmembrane domain-containing protein</fullName>
    </recommendedName>
</protein>
<evidence type="ECO:0000256" key="3">
    <source>
        <dbReference type="ARBA" id="ARBA00022692"/>
    </source>
</evidence>
<feature type="transmembrane region" description="Helical" evidence="7">
    <location>
        <begin position="196"/>
        <end position="219"/>
    </location>
</feature>
<feature type="transmembrane region" description="Helical" evidence="7">
    <location>
        <begin position="50"/>
        <end position="71"/>
    </location>
</feature>
<dbReference type="Pfam" id="PF01490">
    <property type="entry name" value="Aa_trans"/>
    <property type="match status" value="1"/>
</dbReference>
<reference evidence="9" key="1">
    <citation type="submission" date="2023-01" db="EMBL/GenBank/DDBJ databases">
        <authorList>
            <person name="Piombo E."/>
        </authorList>
    </citation>
    <scope>NUCLEOTIDE SEQUENCE</scope>
</reference>
<dbReference type="GO" id="GO:0016020">
    <property type="term" value="C:membrane"/>
    <property type="evidence" value="ECO:0007669"/>
    <property type="project" value="UniProtKB-SubCell"/>
</dbReference>
<accession>A0AA35LXP4</accession>
<keyword evidence="3 7" id="KW-0812">Transmembrane</keyword>
<feature type="transmembrane region" description="Helical" evidence="7">
    <location>
        <begin position="392"/>
        <end position="415"/>
    </location>
</feature>
<comment type="subcellular location">
    <subcellularLocation>
        <location evidence="1">Membrane</location>
        <topology evidence="1">Multi-pass membrane protein</topology>
    </subcellularLocation>
</comment>
<comment type="caution">
    <text evidence="9">The sequence shown here is derived from an EMBL/GenBank/DDBJ whole genome shotgun (WGS) entry which is preliminary data.</text>
</comment>